<protein>
    <recommendedName>
        <fullName evidence="2">DUF1468 domain-containing protein</fullName>
    </recommendedName>
</protein>
<dbReference type="EMBL" id="JAAAMG010000027">
    <property type="protein sequence ID" value="NDW07341.1"/>
    <property type="molecule type" value="Genomic_DNA"/>
</dbReference>
<name>A0A6N9T7Z4_9HYPH</name>
<gene>
    <name evidence="3" type="ORF">GTK09_23260</name>
</gene>
<reference evidence="3 4" key="1">
    <citation type="submission" date="2020-01" db="EMBL/GenBank/DDBJ databases">
        <title>Jiella pacifica sp. nov.</title>
        <authorList>
            <person name="Xue Z."/>
            <person name="Zhu S."/>
            <person name="Chen J."/>
            <person name="Yang J."/>
        </authorList>
    </citation>
    <scope>NUCLEOTIDE SEQUENCE [LARGE SCALE GENOMIC DNA]</scope>
    <source>
        <strain evidence="3 4">40Bstr34</strain>
    </source>
</reference>
<keyword evidence="1" id="KW-1133">Transmembrane helix</keyword>
<feature type="transmembrane region" description="Helical" evidence="1">
    <location>
        <begin position="124"/>
        <end position="145"/>
    </location>
</feature>
<evidence type="ECO:0000313" key="3">
    <source>
        <dbReference type="EMBL" id="NDW07341.1"/>
    </source>
</evidence>
<keyword evidence="4" id="KW-1185">Reference proteome</keyword>
<comment type="caution">
    <text evidence="3">The sequence shown here is derived from an EMBL/GenBank/DDBJ whole genome shotgun (WGS) entry which is preliminary data.</text>
</comment>
<keyword evidence="1" id="KW-0472">Membrane</keyword>
<feature type="transmembrane region" description="Helical" evidence="1">
    <location>
        <begin position="7"/>
        <end position="28"/>
    </location>
</feature>
<dbReference type="RefSeq" id="WP_163465798.1">
    <property type="nucleotide sequence ID" value="NZ_JAAAMG010000027.1"/>
</dbReference>
<evidence type="ECO:0000259" key="2">
    <source>
        <dbReference type="Pfam" id="PF07331"/>
    </source>
</evidence>
<dbReference type="Proteomes" id="UP000469011">
    <property type="component" value="Unassembled WGS sequence"/>
</dbReference>
<dbReference type="Pfam" id="PF07331">
    <property type="entry name" value="TctB"/>
    <property type="match status" value="1"/>
</dbReference>
<proteinExistence type="predicted"/>
<dbReference type="AlphaFoldDB" id="A0A6N9T7Z4"/>
<organism evidence="3 4">
    <name type="scientific">Jiella pacifica</name>
    <dbReference type="NCBI Taxonomy" id="2696469"/>
    <lineage>
        <taxon>Bacteria</taxon>
        <taxon>Pseudomonadati</taxon>
        <taxon>Pseudomonadota</taxon>
        <taxon>Alphaproteobacteria</taxon>
        <taxon>Hyphomicrobiales</taxon>
        <taxon>Aurantimonadaceae</taxon>
        <taxon>Jiella</taxon>
    </lineage>
</organism>
<keyword evidence="1" id="KW-0812">Transmembrane</keyword>
<feature type="domain" description="DUF1468" evidence="2">
    <location>
        <begin position="7"/>
        <end position="146"/>
    </location>
</feature>
<feature type="transmembrane region" description="Helical" evidence="1">
    <location>
        <begin position="81"/>
        <end position="101"/>
    </location>
</feature>
<evidence type="ECO:0000313" key="4">
    <source>
        <dbReference type="Proteomes" id="UP000469011"/>
    </source>
</evidence>
<accession>A0A6N9T7Z4</accession>
<evidence type="ECO:0000256" key="1">
    <source>
        <dbReference type="SAM" id="Phobius"/>
    </source>
</evidence>
<sequence>MRRADVISGGILALFGLIMLVAVIPWQIGDGPEGMMSPSLVPRLMMIVITGLSVLLVLTNLRRQGEKEAPAEPSPISRGELFALAKFLGLFAVALGLYLWISPLAAGLALVGVSQLLLGERSPLLLLLMPAAFLLAIWFLFYKLLGTAIL</sequence>
<feature type="transmembrane region" description="Helical" evidence="1">
    <location>
        <begin position="40"/>
        <end position="61"/>
    </location>
</feature>
<dbReference type="InterPro" id="IPR009936">
    <property type="entry name" value="DUF1468"/>
</dbReference>